<dbReference type="EMBL" id="NWTC01000001">
    <property type="protein sequence ID" value="PDT50458.1"/>
    <property type="molecule type" value="Genomic_DNA"/>
</dbReference>
<comment type="caution">
    <text evidence="1">The sequence shown here is derived from an EMBL/GenBank/DDBJ whole genome shotgun (WGS) entry which is preliminary data.</text>
</comment>
<dbReference type="Gene3D" id="6.10.250.730">
    <property type="match status" value="1"/>
</dbReference>
<reference evidence="1 2" key="1">
    <citation type="submission" date="2017-09" db="EMBL/GenBank/DDBJ databases">
        <title>Comparative genomics of rhizobia isolated from Phaseolus vulgaris in China.</title>
        <authorList>
            <person name="Tong W."/>
        </authorList>
    </citation>
    <scope>NUCLEOTIDE SEQUENCE [LARGE SCALE GENOMIC DNA]</scope>
    <source>
        <strain evidence="1 2">PCH1</strain>
    </source>
</reference>
<evidence type="ECO:0008006" key="3">
    <source>
        <dbReference type="Google" id="ProtNLM"/>
    </source>
</evidence>
<proteinExistence type="predicted"/>
<gene>
    <name evidence="1" type="ORF">CO661_02220</name>
</gene>
<evidence type="ECO:0000313" key="2">
    <source>
        <dbReference type="Proteomes" id="UP000220353"/>
    </source>
</evidence>
<dbReference type="AlphaFoldDB" id="A0A2A6M772"/>
<dbReference type="Proteomes" id="UP000220353">
    <property type="component" value="Unassembled WGS sequence"/>
</dbReference>
<dbReference type="RefSeq" id="WP_097586523.1">
    <property type="nucleotide sequence ID" value="NZ_NWTC01000001.1"/>
</dbReference>
<name>A0A2A6M772_RHIFR</name>
<dbReference type="Pfam" id="PF06169">
    <property type="entry name" value="DUF982"/>
    <property type="match status" value="1"/>
</dbReference>
<accession>A0A2A6M772</accession>
<dbReference type="InterPro" id="IPR010385">
    <property type="entry name" value="DUF982"/>
</dbReference>
<organism evidence="1 2">
    <name type="scientific">Rhizobium fredii</name>
    <name type="common">Sinorhizobium fredii</name>
    <dbReference type="NCBI Taxonomy" id="380"/>
    <lineage>
        <taxon>Bacteria</taxon>
        <taxon>Pseudomonadati</taxon>
        <taxon>Pseudomonadota</taxon>
        <taxon>Alphaproteobacteria</taxon>
        <taxon>Hyphomicrobiales</taxon>
        <taxon>Rhizobiaceae</taxon>
        <taxon>Sinorhizobium/Ensifer group</taxon>
        <taxon>Sinorhizobium</taxon>
    </lineage>
</organism>
<evidence type="ECO:0000313" key="1">
    <source>
        <dbReference type="EMBL" id="PDT50458.1"/>
    </source>
</evidence>
<protein>
    <recommendedName>
        <fullName evidence="3">DUF982 domain-containing protein</fullName>
    </recommendedName>
</protein>
<sequence length="155" mass="17460">MKEAPWRVPPSVTLQNGMKRRFSGPYDALDFLVYEWPRHSTQQVRAVRACRAALHHPRYSDWARNSFIAACIEASFASSDVLGRVKPARRELTSRLPSIGRWLEKAVTPIHRSGLERLVKEGDNDLQTGLFLMPISFISEEGIIGAENEESLAAV</sequence>